<dbReference type="InterPro" id="IPR001251">
    <property type="entry name" value="CRAL-TRIO_dom"/>
</dbReference>
<evidence type="ECO:0000313" key="14">
    <source>
        <dbReference type="RefSeq" id="XP_021823763.1"/>
    </source>
</evidence>
<evidence type="ECO:0000256" key="1">
    <source>
        <dbReference type="ARBA" id="ARBA00004370"/>
    </source>
</evidence>
<dbReference type="PANTHER" id="PTHR45932:SF2">
    <property type="entry name" value="PATELLIN-4"/>
    <property type="match status" value="1"/>
</dbReference>
<evidence type="ECO:0000313" key="13">
    <source>
        <dbReference type="Proteomes" id="UP000515124"/>
    </source>
</evidence>
<feature type="compositionally biased region" description="Basic and acidic residues" evidence="10">
    <location>
        <begin position="148"/>
        <end position="166"/>
    </location>
</feature>
<dbReference type="SUPFAM" id="SSF52087">
    <property type="entry name" value="CRAL/TRIO domain"/>
    <property type="match status" value="1"/>
</dbReference>
<dbReference type="PROSITE" id="PS50191">
    <property type="entry name" value="CRAL_TRIO"/>
    <property type="match status" value="1"/>
</dbReference>
<dbReference type="Pfam" id="PF03765">
    <property type="entry name" value="CRAL_TRIO_N"/>
    <property type="match status" value="1"/>
</dbReference>
<feature type="domain" description="GOLD" evidence="12">
    <location>
        <begin position="411"/>
        <end position="514"/>
    </location>
</feature>
<dbReference type="Pfam" id="PF25099">
    <property type="entry name" value="GOLD_PATL1_C"/>
    <property type="match status" value="1"/>
</dbReference>
<reference evidence="14" key="1">
    <citation type="submission" date="2025-08" db="UniProtKB">
        <authorList>
            <consortium name="RefSeq"/>
        </authorList>
    </citation>
    <scope>IDENTIFICATION</scope>
</reference>
<dbReference type="PANTHER" id="PTHR45932">
    <property type="entry name" value="PATELLIN-1"/>
    <property type="match status" value="1"/>
</dbReference>
<dbReference type="Gene3D" id="3.40.525.10">
    <property type="entry name" value="CRAL-TRIO lipid binding domain"/>
    <property type="match status" value="1"/>
</dbReference>
<comment type="similarity">
    <text evidence="3">Belongs to the patellin family.</text>
</comment>
<dbReference type="CDD" id="cd00170">
    <property type="entry name" value="SEC14"/>
    <property type="match status" value="1"/>
</dbReference>
<feature type="domain" description="CRAL-TRIO" evidence="11">
    <location>
        <begin position="230"/>
        <end position="405"/>
    </location>
</feature>
<dbReference type="SMART" id="SM00516">
    <property type="entry name" value="SEC14"/>
    <property type="match status" value="1"/>
</dbReference>
<gene>
    <name evidence="14" type="primary">LOC110765017</name>
</gene>
<comment type="subcellular location">
    <subcellularLocation>
        <location evidence="2">Cytoplasm</location>
    </subcellularLocation>
    <subcellularLocation>
        <location evidence="1">Membrane</location>
    </subcellularLocation>
</comment>
<dbReference type="InterPro" id="IPR009038">
    <property type="entry name" value="GOLD_dom"/>
</dbReference>
<keyword evidence="7" id="KW-0446">Lipid-binding</keyword>
<sequence length="520" mass="59184">MTVEVKVEETLVAEVGVVPQEEPMKPVIENEKVVEGDDKVKEVAESESKPRAVEKSSSYKEESNFLSDLKEFERKALSELKLKLEEAILGNNIFKKEEPMKNEGKDKKVAEEEEKKEEKKEEKEEKKEEKAEEVDEKKTEEGDEVPVAEEKEAAAQEGEEEKKPEEGCEEVDKDISLWGVPLFPGKGFEGTDVVLLKFLRAREFKVNESFEMLKKTLQWRKESKIDSIVDEDICADLSSAAYLNGVDREGHPVCYNIFGVFDNEELYQKTFGNEEKRGQFLRWRLQLMEKSIQKLDLRPGGASSLLQINDLKNSPGPVKKELRIATKQAVGLLQDNYPELVAKNIFINVPFWYYALNALLSPFLTQRTKSKFVVARPAKVTETLLKYIPAQEIPSQYGGFKRENDTEFSSEDCAVSELILRAGSTGTIQIDAAEADNTLVWDLAVLGWEVNYKEEFVPTDEGSYTIIVQKRKKIGSNNEGPIRNTFRSNEPGKVVLTIENTSSKKKRVLYRYKAKKCSTF</sequence>
<dbReference type="KEGG" id="pavi:110765017"/>
<accession>A0A6P5T994</accession>
<dbReference type="InterPro" id="IPR036865">
    <property type="entry name" value="CRAL-TRIO_dom_sf"/>
</dbReference>
<evidence type="ECO:0000259" key="12">
    <source>
        <dbReference type="PROSITE" id="PS50866"/>
    </source>
</evidence>
<feature type="compositionally biased region" description="Basic and acidic residues" evidence="10">
    <location>
        <begin position="116"/>
        <end position="140"/>
    </location>
</feature>
<feature type="region of interest" description="Disordered" evidence="10">
    <location>
        <begin position="38"/>
        <end position="65"/>
    </location>
</feature>
<dbReference type="Gramene" id="Pav_sc0001112.1_g070.1.mk:mrna">
    <property type="protein sequence ID" value="Pav_sc0001112.1_g070.1.mk:mrna"/>
    <property type="gene ID" value="Pav_sc0001112.1_g070.1.mk"/>
</dbReference>
<evidence type="ECO:0000256" key="10">
    <source>
        <dbReference type="SAM" id="MobiDB-lite"/>
    </source>
</evidence>
<dbReference type="InterPro" id="IPR056794">
    <property type="entry name" value="PATL1-6_C_GOLD"/>
</dbReference>
<dbReference type="RefSeq" id="XP_021823763.1">
    <property type="nucleotide sequence ID" value="XM_021968071.1"/>
</dbReference>
<feature type="compositionally biased region" description="Basic and acidic residues" evidence="10">
    <location>
        <begin position="94"/>
        <end position="110"/>
    </location>
</feature>
<evidence type="ECO:0000256" key="2">
    <source>
        <dbReference type="ARBA" id="ARBA00004496"/>
    </source>
</evidence>
<evidence type="ECO:0000256" key="3">
    <source>
        <dbReference type="ARBA" id="ARBA00007155"/>
    </source>
</evidence>
<keyword evidence="4" id="KW-0813">Transport</keyword>
<keyword evidence="6" id="KW-0132">Cell division</keyword>
<keyword evidence="13" id="KW-1185">Reference proteome</keyword>
<evidence type="ECO:0000256" key="4">
    <source>
        <dbReference type="ARBA" id="ARBA00022448"/>
    </source>
</evidence>
<proteinExistence type="inferred from homology"/>
<dbReference type="InterPro" id="IPR044834">
    <property type="entry name" value="PATL"/>
</dbReference>
<name>A0A6P5T994_PRUAV</name>
<dbReference type="GeneID" id="110765017"/>
<organism evidence="13 14">
    <name type="scientific">Prunus avium</name>
    <name type="common">Cherry</name>
    <name type="synonym">Cerasus avium</name>
    <dbReference type="NCBI Taxonomy" id="42229"/>
    <lineage>
        <taxon>Eukaryota</taxon>
        <taxon>Viridiplantae</taxon>
        <taxon>Streptophyta</taxon>
        <taxon>Embryophyta</taxon>
        <taxon>Tracheophyta</taxon>
        <taxon>Spermatophyta</taxon>
        <taxon>Magnoliopsida</taxon>
        <taxon>eudicotyledons</taxon>
        <taxon>Gunneridae</taxon>
        <taxon>Pentapetalae</taxon>
        <taxon>rosids</taxon>
        <taxon>fabids</taxon>
        <taxon>Rosales</taxon>
        <taxon>Rosaceae</taxon>
        <taxon>Amygdaloideae</taxon>
        <taxon>Amygdaleae</taxon>
        <taxon>Prunus</taxon>
    </lineage>
</organism>
<dbReference type="PROSITE" id="PS50866">
    <property type="entry name" value="GOLD"/>
    <property type="match status" value="1"/>
</dbReference>
<keyword evidence="9" id="KW-0131">Cell cycle</keyword>
<feature type="region of interest" description="Disordered" evidence="10">
    <location>
        <begin position="92"/>
        <end position="170"/>
    </location>
</feature>
<dbReference type="GO" id="GO:0051301">
    <property type="term" value="P:cell division"/>
    <property type="evidence" value="ECO:0007669"/>
    <property type="project" value="UniProtKB-KW"/>
</dbReference>
<dbReference type="AlphaFoldDB" id="A0A6P5T994"/>
<keyword evidence="5" id="KW-0963">Cytoplasm</keyword>
<dbReference type="GO" id="GO:0008289">
    <property type="term" value="F:lipid binding"/>
    <property type="evidence" value="ECO:0007669"/>
    <property type="project" value="UniProtKB-KW"/>
</dbReference>
<dbReference type="GO" id="GO:0005737">
    <property type="term" value="C:cytoplasm"/>
    <property type="evidence" value="ECO:0007669"/>
    <property type="project" value="UniProtKB-SubCell"/>
</dbReference>
<dbReference type="SMART" id="SM01100">
    <property type="entry name" value="CRAL_TRIO_N"/>
    <property type="match status" value="1"/>
</dbReference>
<dbReference type="GO" id="GO:0016020">
    <property type="term" value="C:membrane"/>
    <property type="evidence" value="ECO:0007669"/>
    <property type="project" value="UniProtKB-SubCell"/>
</dbReference>
<evidence type="ECO:0000256" key="7">
    <source>
        <dbReference type="ARBA" id="ARBA00023121"/>
    </source>
</evidence>
<evidence type="ECO:0000256" key="5">
    <source>
        <dbReference type="ARBA" id="ARBA00022490"/>
    </source>
</evidence>
<dbReference type="InterPro" id="IPR036273">
    <property type="entry name" value="CRAL/TRIO_N_dom_sf"/>
</dbReference>
<evidence type="ECO:0000259" key="11">
    <source>
        <dbReference type="PROSITE" id="PS50191"/>
    </source>
</evidence>
<evidence type="ECO:0000256" key="8">
    <source>
        <dbReference type="ARBA" id="ARBA00023136"/>
    </source>
</evidence>
<keyword evidence="8" id="KW-0472">Membrane</keyword>
<dbReference type="SUPFAM" id="SSF46938">
    <property type="entry name" value="CRAL/TRIO N-terminal domain"/>
    <property type="match status" value="1"/>
</dbReference>
<evidence type="ECO:0000256" key="6">
    <source>
        <dbReference type="ARBA" id="ARBA00022618"/>
    </source>
</evidence>
<dbReference type="Pfam" id="PF00650">
    <property type="entry name" value="CRAL_TRIO"/>
    <property type="match status" value="1"/>
</dbReference>
<dbReference type="InterPro" id="IPR011074">
    <property type="entry name" value="CRAL/TRIO_N_dom"/>
</dbReference>
<dbReference type="Proteomes" id="UP000515124">
    <property type="component" value="Unplaced"/>
</dbReference>
<evidence type="ECO:0000256" key="9">
    <source>
        <dbReference type="ARBA" id="ARBA00023306"/>
    </source>
</evidence>
<protein>
    <submittedName>
        <fullName evidence="14">Patellin-4</fullName>
    </submittedName>
</protein>
<dbReference type="SMR" id="A0A6P5T994"/>